<accession>A0A4R4E9U6</accession>
<comment type="similarity">
    <text evidence="1">Belongs to the Nudix hydrolase family.</text>
</comment>
<dbReference type="Proteomes" id="UP000295418">
    <property type="component" value="Unassembled WGS sequence"/>
</dbReference>
<keyword evidence="4" id="KW-1185">Reference proteome</keyword>
<sequence length="208" mass="23942">MSYEWLDWAKQIQSIAQIGLAYSKDVYDLERFEQLRKLSMEIMARYTETEMDELPRLFASESGYATPKVDIRAVVVRDGQILLVQEKADGSWSLPGGWADIGLSPAEVVVKEVREEAGINVRFIKLLAVLDTKLYDNPPSPYHVYKMFLHCEMLNPNETIEFEGVETSKVSFWDVHHLPELSRERNTEDQVRMMLELIHNPGAPVHCD</sequence>
<dbReference type="InterPro" id="IPR059176">
    <property type="entry name" value="UDP-X_N"/>
</dbReference>
<feature type="domain" description="Nudix hydrolase" evidence="2">
    <location>
        <begin position="66"/>
        <end position="195"/>
    </location>
</feature>
<dbReference type="PROSITE" id="PS51462">
    <property type="entry name" value="NUDIX"/>
    <property type="match status" value="1"/>
</dbReference>
<proteinExistence type="inferred from homology"/>
<dbReference type="OrthoDB" id="9804442at2"/>
<dbReference type="Pfam" id="PF12535">
    <property type="entry name" value="Nudix_N"/>
    <property type="match status" value="1"/>
</dbReference>
<evidence type="ECO:0000259" key="2">
    <source>
        <dbReference type="PROSITE" id="PS51462"/>
    </source>
</evidence>
<evidence type="ECO:0000313" key="4">
    <source>
        <dbReference type="Proteomes" id="UP000295418"/>
    </source>
</evidence>
<dbReference type="Pfam" id="PF00293">
    <property type="entry name" value="NUDIX"/>
    <property type="match status" value="1"/>
</dbReference>
<dbReference type="Gene3D" id="6.10.250.1120">
    <property type="match status" value="1"/>
</dbReference>
<dbReference type="AlphaFoldDB" id="A0A4R4E9U6"/>
<dbReference type="EMBL" id="SKFG01000025">
    <property type="protein sequence ID" value="TCZ74628.1"/>
    <property type="molecule type" value="Genomic_DNA"/>
</dbReference>
<dbReference type="PANTHER" id="PTHR43736">
    <property type="entry name" value="ADP-RIBOSE PYROPHOSPHATASE"/>
    <property type="match status" value="1"/>
</dbReference>
<evidence type="ECO:0000313" key="3">
    <source>
        <dbReference type="EMBL" id="TCZ74628.1"/>
    </source>
</evidence>
<organism evidence="3 4">
    <name type="scientific">Paenibacillus albiflavus</name>
    <dbReference type="NCBI Taxonomy" id="2545760"/>
    <lineage>
        <taxon>Bacteria</taxon>
        <taxon>Bacillati</taxon>
        <taxon>Bacillota</taxon>
        <taxon>Bacilli</taxon>
        <taxon>Bacillales</taxon>
        <taxon>Paenibacillaceae</taxon>
        <taxon>Paenibacillus</taxon>
    </lineage>
</organism>
<dbReference type="PANTHER" id="PTHR43736:SF1">
    <property type="entry name" value="DIHYDRONEOPTERIN TRIPHOSPHATE DIPHOSPHATASE"/>
    <property type="match status" value="1"/>
</dbReference>
<dbReference type="InterPro" id="IPR015797">
    <property type="entry name" value="NUDIX_hydrolase-like_dom_sf"/>
</dbReference>
<name>A0A4R4E9U6_9BACL</name>
<dbReference type="InterPro" id="IPR000086">
    <property type="entry name" value="NUDIX_hydrolase_dom"/>
</dbReference>
<evidence type="ECO:0000256" key="1">
    <source>
        <dbReference type="ARBA" id="ARBA00005582"/>
    </source>
</evidence>
<dbReference type="RefSeq" id="WP_132419724.1">
    <property type="nucleotide sequence ID" value="NZ_SKFG01000025.1"/>
</dbReference>
<dbReference type="Gene3D" id="3.90.79.10">
    <property type="entry name" value="Nucleoside Triphosphate Pyrophosphohydrolase"/>
    <property type="match status" value="1"/>
</dbReference>
<protein>
    <submittedName>
        <fullName evidence="3">NUDIX domain-containing protein</fullName>
    </submittedName>
</protein>
<comment type="caution">
    <text evidence="3">The sequence shown here is derived from an EMBL/GenBank/DDBJ whole genome shotgun (WGS) entry which is preliminary data.</text>
</comment>
<reference evidence="3 4" key="1">
    <citation type="submission" date="2019-03" db="EMBL/GenBank/DDBJ databases">
        <authorList>
            <person name="Kim M.K.M."/>
        </authorList>
    </citation>
    <scope>NUCLEOTIDE SEQUENCE [LARGE SCALE GENOMIC DNA]</scope>
    <source>
        <strain evidence="3 4">18JY21-1</strain>
    </source>
</reference>
<gene>
    <name evidence="3" type="ORF">E0485_19385</name>
</gene>
<dbReference type="SUPFAM" id="SSF55811">
    <property type="entry name" value="Nudix"/>
    <property type="match status" value="1"/>
</dbReference>